<sequence length="191" mass="22319">MLAAGTLSVFYALGFPSANPAATSRRPRAYGQFGRIYDIIYRRKRCRYLDDIRSSAAIKRDPHPAYRITLDPRVYSPPERLTRIDILDFDPPYVPDTLRVIDSVTANGFYFKRIKDIKTPRRLTVRINRFNVQNQHHITAIQLYSEFVDHARMEDQWLQSLDLPTGYDYLELLLNKAYEDWGLSRSDTSLN</sequence>
<evidence type="ECO:0000313" key="1">
    <source>
        <dbReference type="EMBL" id="RKP40409.1"/>
    </source>
</evidence>
<dbReference type="AlphaFoldDB" id="A0A4V1J5V8"/>
<protein>
    <submittedName>
        <fullName evidence="1">Uncharacterized protein</fullName>
    </submittedName>
</protein>
<evidence type="ECO:0000313" key="2">
    <source>
        <dbReference type="Proteomes" id="UP000268162"/>
    </source>
</evidence>
<organism evidence="1 2">
    <name type="scientific">Dimargaris cristalligena</name>
    <dbReference type="NCBI Taxonomy" id="215637"/>
    <lineage>
        <taxon>Eukaryota</taxon>
        <taxon>Fungi</taxon>
        <taxon>Fungi incertae sedis</taxon>
        <taxon>Zoopagomycota</taxon>
        <taxon>Kickxellomycotina</taxon>
        <taxon>Dimargaritomycetes</taxon>
        <taxon>Dimargaritales</taxon>
        <taxon>Dimargaritaceae</taxon>
        <taxon>Dimargaris</taxon>
    </lineage>
</organism>
<name>A0A4V1J5V8_9FUNG</name>
<keyword evidence="2" id="KW-1185">Reference proteome</keyword>
<dbReference type="EMBL" id="ML002210">
    <property type="protein sequence ID" value="RKP40409.1"/>
    <property type="molecule type" value="Genomic_DNA"/>
</dbReference>
<accession>A0A4V1J5V8</accession>
<gene>
    <name evidence="1" type="ORF">BJ085DRAFT_29734</name>
</gene>
<dbReference type="Proteomes" id="UP000268162">
    <property type="component" value="Unassembled WGS sequence"/>
</dbReference>
<reference evidence="2" key="1">
    <citation type="journal article" date="2018" name="Nat. Microbiol.">
        <title>Leveraging single-cell genomics to expand the fungal tree of life.</title>
        <authorList>
            <person name="Ahrendt S.R."/>
            <person name="Quandt C.A."/>
            <person name="Ciobanu D."/>
            <person name="Clum A."/>
            <person name="Salamov A."/>
            <person name="Andreopoulos B."/>
            <person name="Cheng J.F."/>
            <person name="Woyke T."/>
            <person name="Pelin A."/>
            <person name="Henrissat B."/>
            <person name="Reynolds N.K."/>
            <person name="Benny G.L."/>
            <person name="Smith M.E."/>
            <person name="James T.Y."/>
            <person name="Grigoriev I.V."/>
        </authorList>
    </citation>
    <scope>NUCLEOTIDE SEQUENCE [LARGE SCALE GENOMIC DNA]</scope>
    <source>
        <strain evidence="2">RSA 468</strain>
    </source>
</reference>
<proteinExistence type="predicted"/>